<accession>A0ABU6S5N2</accession>
<keyword evidence="3" id="KW-1185">Reference proteome</keyword>
<proteinExistence type="predicted"/>
<evidence type="ECO:0000256" key="1">
    <source>
        <dbReference type="SAM" id="MobiDB-lite"/>
    </source>
</evidence>
<sequence>MEKSSYDLRVVWMWVRWGMCGEGRGEGHVNAGLVVDGSERLVKVKGEVMLQRGSGEVGRAEGEGTTLNAWLGHEIAKQLSQRPANTFSSDTMVNPREECKVVSVMIVEETLVKEEKIEAEPKASFIAPSPPPILAEDASPLSSSKAEI</sequence>
<protein>
    <submittedName>
        <fullName evidence="2">Uncharacterized protein</fullName>
    </submittedName>
</protein>
<evidence type="ECO:0000313" key="2">
    <source>
        <dbReference type="EMBL" id="MED6131343.1"/>
    </source>
</evidence>
<organism evidence="2 3">
    <name type="scientific">Stylosanthes scabra</name>
    <dbReference type="NCBI Taxonomy" id="79078"/>
    <lineage>
        <taxon>Eukaryota</taxon>
        <taxon>Viridiplantae</taxon>
        <taxon>Streptophyta</taxon>
        <taxon>Embryophyta</taxon>
        <taxon>Tracheophyta</taxon>
        <taxon>Spermatophyta</taxon>
        <taxon>Magnoliopsida</taxon>
        <taxon>eudicotyledons</taxon>
        <taxon>Gunneridae</taxon>
        <taxon>Pentapetalae</taxon>
        <taxon>rosids</taxon>
        <taxon>fabids</taxon>
        <taxon>Fabales</taxon>
        <taxon>Fabaceae</taxon>
        <taxon>Papilionoideae</taxon>
        <taxon>50 kb inversion clade</taxon>
        <taxon>dalbergioids sensu lato</taxon>
        <taxon>Dalbergieae</taxon>
        <taxon>Pterocarpus clade</taxon>
        <taxon>Stylosanthes</taxon>
    </lineage>
</organism>
<name>A0ABU6S5N2_9FABA</name>
<comment type="caution">
    <text evidence="2">The sequence shown here is derived from an EMBL/GenBank/DDBJ whole genome shotgun (WGS) entry which is preliminary data.</text>
</comment>
<evidence type="ECO:0000313" key="3">
    <source>
        <dbReference type="Proteomes" id="UP001341840"/>
    </source>
</evidence>
<reference evidence="2 3" key="1">
    <citation type="journal article" date="2023" name="Plants (Basel)">
        <title>Bridging the Gap: Combining Genomics and Transcriptomics Approaches to Understand Stylosanthes scabra, an Orphan Legume from the Brazilian Caatinga.</title>
        <authorList>
            <person name="Ferreira-Neto J.R.C."/>
            <person name="da Silva M.D."/>
            <person name="Binneck E."/>
            <person name="de Melo N.F."/>
            <person name="da Silva R.H."/>
            <person name="de Melo A.L.T.M."/>
            <person name="Pandolfi V."/>
            <person name="Bustamante F.O."/>
            <person name="Brasileiro-Vidal A.C."/>
            <person name="Benko-Iseppon A.M."/>
        </authorList>
    </citation>
    <scope>NUCLEOTIDE SEQUENCE [LARGE SCALE GENOMIC DNA]</scope>
    <source>
        <tissue evidence="2">Leaves</tissue>
    </source>
</reference>
<dbReference type="Proteomes" id="UP001341840">
    <property type="component" value="Unassembled WGS sequence"/>
</dbReference>
<dbReference type="EMBL" id="JASCZI010060435">
    <property type="protein sequence ID" value="MED6131343.1"/>
    <property type="molecule type" value="Genomic_DNA"/>
</dbReference>
<feature type="region of interest" description="Disordered" evidence="1">
    <location>
        <begin position="120"/>
        <end position="148"/>
    </location>
</feature>
<gene>
    <name evidence="2" type="ORF">PIB30_008989</name>
</gene>